<dbReference type="SUPFAM" id="SSF51391">
    <property type="entry name" value="Thiamin phosphate synthase"/>
    <property type="match status" value="1"/>
</dbReference>
<evidence type="ECO:0000256" key="8">
    <source>
        <dbReference type="ARBA" id="ARBA00047883"/>
    </source>
</evidence>
<feature type="binding site" evidence="9">
    <location>
        <position position="112"/>
    </location>
    <ligand>
        <name>4-amino-2-methyl-5-(diphosphooxymethyl)pyrimidine</name>
        <dbReference type="ChEBI" id="CHEBI:57841"/>
    </ligand>
</feature>
<keyword evidence="3 9" id="KW-0479">Metal-binding</keyword>
<comment type="catalytic activity">
    <reaction evidence="8 9 10">
        <text>2-[(2R,5Z)-2-carboxy-4-methylthiazol-5(2H)-ylidene]ethyl phosphate + 4-amino-2-methyl-5-(diphosphooxymethyl)pyrimidine + 2 H(+) = thiamine phosphate + CO2 + diphosphate</text>
        <dbReference type="Rhea" id="RHEA:47844"/>
        <dbReference type="ChEBI" id="CHEBI:15378"/>
        <dbReference type="ChEBI" id="CHEBI:16526"/>
        <dbReference type="ChEBI" id="CHEBI:33019"/>
        <dbReference type="ChEBI" id="CHEBI:37575"/>
        <dbReference type="ChEBI" id="CHEBI:57841"/>
        <dbReference type="ChEBI" id="CHEBI:62899"/>
        <dbReference type="EC" id="2.5.1.3"/>
    </reaction>
</comment>
<evidence type="ECO:0000256" key="7">
    <source>
        <dbReference type="ARBA" id="ARBA00047851"/>
    </source>
</evidence>
<feature type="domain" description="Thiamine phosphate synthase/TenI" evidence="12">
    <location>
        <begin position="9"/>
        <end position="193"/>
    </location>
</feature>
<comment type="cofactor">
    <cofactor evidence="9">
        <name>Mg(2+)</name>
        <dbReference type="ChEBI" id="CHEBI:18420"/>
    </cofactor>
    <text evidence="9">Binds 1 Mg(2+) ion per subunit.</text>
</comment>
<evidence type="ECO:0000259" key="12">
    <source>
        <dbReference type="Pfam" id="PF02581"/>
    </source>
</evidence>
<feature type="binding site" evidence="9">
    <location>
        <position position="74"/>
    </location>
    <ligand>
        <name>Mg(2+)</name>
        <dbReference type="ChEBI" id="CHEBI:18420"/>
    </ligand>
</feature>
<name>A0ABX7VMJ1_9BACI</name>
<dbReference type="GO" id="GO:0004789">
    <property type="term" value="F:thiamine-phosphate diphosphorylase activity"/>
    <property type="evidence" value="ECO:0007669"/>
    <property type="project" value="UniProtKB-EC"/>
</dbReference>
<feature type="binding site" evidence="9">
    <location>
        <begin position="138"/>
        <end position="140"/>
    </location>
    <ligand>
        <name>2-[(2R,5Z)-2-carboxy-4-methylthiazol-5(2H)-ylidene]ethyl phosphate</name>
        <dbReference type="ChEBI" id="CHEBI:62899"/>
    </ligand>
</feature>
<gene>
    <name evidence="9" type="primary">thiE</name>
    <name evidence="13" type="ORF">ERJ70_01050</name>
</gene>
<dbReference type="PANTHER" id="PTHR20857">
    <property type="entry name" value="THIAMINE-PHOSPHATE PYROPHOSPHORYLASE"/>
    <property type="match status" value="1"/>
</dbReference>
<evidence type="ECO:0000256" key="4">
    <source>
        <dbReference type="ARBA" id="ARBA00022842"/>
    </source>
</evidence>
<evidence type="ECO:0000313" key="14">
    <source>
        <dbReference type="Proteomes" id="UP000665043"/>
    </source>
</evidence>
<evidence type="ECO:0000256" key="10">
    <source>
        <dbReference type="RuleBase" id="RU003826"/>
    </source>
</evidence>
<evidence type="ECO:0000256" key="9">
    <source>
        <dbReference type="HAMAP-Rule" id="MF_00097"/>
    </source>
</evidence>
<dbReference type="CDD" id="cd00564">
    <property type="entry name" value="TMP_TenI"/>
    <property type="match status" value="1"/>
</dbReference>
<feature type="binding site" evidence="9">
    <location>
        <begin position="38"/>
        <end position="42"/>
    </location>
    <ligand>
        <name>4-amino-2-methyl-5-(diphosphooxymethyl)pyrimidine</name>
        <dbReference type="ChEBI" id="CHEBI:57841"/>
    </ligand>
</feature>
<feature type="binding site" evidence="9">
    <location>
        <begin position="190"/>
        <end position="191"/>
    </location>
    <ligand>
        <name>2-[(2R,5Z)-2-carboxy-4-methylthiazol-5(2H)-ylidene]ethyl phosphate</name>
        <dbReference type="ChEBI" id="CHEBI:62899"/>
    </ligand>
</feature>
<evidence type="ECO:0000256" key="2">
    <source>
        <dbReference type="ARBA" id="ARBA00022679"/>
    </source>
</evidence>
<dbReference type="RefSeq" id="WP_209366558.1">
    <property type="nucleotide sequence ID" value="NZ_CP046956.1"/>
</dbReference>
<dbReference type="Proteomes" id="UP000665043">
    <property type="component" value="Chromosome"/>
</dbReference>
<comment type="pathway">
    <text evidence="1 9 11">Cofactor biosynthesis; thiamine diphosphate biosynthesis; thiamine phosphate from 4-amino-2-methyl-5-diphosphomethylpyrimidine and 4-methyl-5-(2-phosphoethyl)-thiazole: step 1/1.</text>
</comment>
<dbReference type="Gene3D" id="3.20.20.70">
    <property type="entry name" value="Aldolase class I"/>
    <property type="match status" value="1"/>
</dbReference>
<feature type="binding site" evidence="9">
    <location>
        <position position="73"/>
    </location>
    <ligand>
        <name>4-amino-2-methyl-5-(diphosphooxymethyl)pyrimidine</name>
        <dbReference type="ChEBI" id="CHEBI:57841"/>
    </ligand>
</feature>
<feature type="binding site" evidence="9">
    <location>
        <position position="170"/>
    </location>
    <ligand>
        <name>2-[(2R,5Z)-2-carboxy-4-methylthiazol-5(2H)-ylidene]ethyl phosphate</name>
        <dbReference type="ChEBI" id="CHEBI:62899"/>
    </ligand>
</feature>
<organism evidence="13 14">
    <name type="scientific">Sediminibacillus dalangtanensis</name>
    <dbReference type="NCBI Taxonomy" id="2729421"/>
    <lineage>
        <taxon>Bacteria</taxon>
        <taxon>Bacillati</taxon>
        <taxon>Bacillota</taxon>
        <taxon>Bacilli</taxon>
        <taxon>Bacillales</taxon>
        <taxon>Bacillaceae</taxon>
        <taxon>Sediminibacillus</taxon>
    </lineage>
</organism>
<evidence type="ECO:0000256" key="1">
    <source>
        <dbReference type="ARBA" id="ARBA00005165"/>
    </source>
</evidence>
<dbReference type="InterPro" id="IPR036206">
    <property type="entry name" value="ThiamineP_synth_sf"/>
</dbReference>
<accession>A0ABX7VMJ1</accession>
<dbReference type="HAMAP" id="MF_00097">
    <property type="entry name" value="TMP_synthase"/>
    <property type="match status" value="1"/>
</dbReference>
<keyword evidence="5 9" id="KW-0784">Thiamine biosynthesis</keyword>
<evidence type="ECO:0000256" key="6">
    <source>
        <dbReference type="ARBA" id="ARBA00047334"/>
    </source>
</evidence>
<feature type="binding site" evidence="9">
    <location>
        <position position="141"/>
    </location>
    <ligand>
        <name>4-amino-2-methyl-5-(diphosphooxymethyl)pyrimidine</name>
        <dbReference type="ChEBI" id="CHEBI:57841"/>
    </ligand>
</feature>
<dbReference type="InterPro" id="IPR013785">
    <property type="entry name" value="Aldolase_TIM"/>
</dbReference>
<dbReference type="Pfam" id="PF02581">
    <property type="entry name" value="TMP-TENI"/>
    <property type="match status" value="1"/>
</dbReference>
<evidence type="ECO:0000256" key="3">
    <source>
        <dbReference type="ARBA" id="ARBA00022723"/>
    </source>
</evidence>
<evidence type="ECO:0000313" key="13">
    <source>
        <dbReference type="EMBL" id="QTM98032.1"/>
    </source>
</evidence>
<dbReference type="NCBIfam" id="TIGR00693">
    <property type="entry name" value="thiE"/>
    <property type="match status" value="1"/>
</dbReference>
<comment type="function">
    <text evidence="9">Condenses 4-methyl-5-(beta-hydroxyethyl)thiazole monophosphate (THZ-P) and 2-methyl-4-amino-5-hydroxymethyl pyrimidine pyrophosphate (HMP-PP) to form thiamine monophosphate (TMP).</text>
</comment>
<reference evidence="13 14" key="1">
    <citation type="submission" date="2019-12" db="EMBL/GenBank/DDBJ databases">
        <title>The whole genome sequencing of a strain isolated from a Mars analog, Dalangtan Playa.</title>
        <authorList>
            <person name="Huang T."/>
        </authorList>
    </citation>
    <scope>NUCLEOTIDE SEQUENCE [LARGE SCALE GENOMIC DNA]</scope>
    <source>
        <strain evidence="13 14">DP4-553-S</strain>
    </source>
</reference>
<sequence length="214" mass="22890">MHIRQFLQVYLIMGSNNCIENPLYVLEQALAGGITLFQFREKGRGAKTGADKQKLALQMKELCRRYHVPFLVNDDVDLAIEVGADGIHVGQEDEPIESVRRRCPKNFIVGVSATNVQEAVEAGSAGADYIGAGPVFVTATKHDAKTPIGLEGLAEIRRLIGNTPLVAIGGIQEKNAAEVIKAGADGISVISAISGSENALTAAQQLKHQTMLTE</sequence>
<dbReference type="InterPro" id="IPR022998">
    <property type="entry name" value="ThiamineP_synth_TenI"/>
</dbReference>
<dbReference type="PANTHER" id="PTHR20857:SF15">
    <property type="entry name" value="THIAMINE-PHOSPHATE SYNTHASE"/>
    <property type="match status" value="1"/>
</dbReference>
<protein>
    <recommendedName>
        <fullName evidence="9">Thiamine-phosphate synthase</fullName>
        <shortName evidence="9">TP synthase</shortName>
        <shortName evidence="9">TPS</shortName>
        <ecNumber evidence="9">2.5.1.3</ecNumber>
    </recommendedName>
    <alternativeName>
        <fullName evidence="9">Thiamine-phosphate pyrophosphorylase</fullName>
        <shortName evidence="9">TMP pyrophosphorylase</shortName>
        <shortName evidence="9">TMP-PPase</shortName>
    </alternativeName>
</protein>
<keyword evidence="14" id="KW-1185">Reference proteome</keyword>
<dbReference type="EMBL" id="CP046956">
    <property type="protein sequence ID" value="QTM98032.1"/>
    <property type="molecule type" value="Genomic_DNA"/>
</dbReference>
<dbReference type="InterPro" id="IPR034291">
    <property type="entry name" value="TMP_synthase"/>
</dbReference>
<keyword evidence="4 9" id="KW-0460">Magnesium</keyword>
<comment type="catalytic activity">
    <reaction evidence="6 9 10">
        <text>4-methyl-5-(2-phosphooxyethyl)-thiazole + 4-amino-2-methyl-5-(diphosphooxymethyl)pyrimidine + H(+) = thiamine phosphate + diphosphate</text>
        <dbReference type="Rhea" id="RHEA:22328"/>
        <dbReference type="ChEBI" id="CHEBI:15378"/>
        <dbReference type="ChEBI" id="CHEBI:33019"/>
        <dbReference type="ChEBI" id="CHEBI:37575"/>
        <dbReference type="ChEBI" id="CHEBI:57841"/>
        <dbReference type="ChEBI" id="CHEBI:58296"/>
        <dbReference type="EC" id="2.5.1.3"/>
    </reaction>
</comment>
<comment type="similarity">
    <text evidence="9 10">Belongs to the thiamine-phosphate synthase family.</text>
</comment>
<feature type="binding site" evidence="9">
    <location>
        <position position="93"/>
    </location>
    <ligand>
        <name>Mg(2+)</name>
        <dbReference type="ChEBI" id="CHEBI:18420"/>
    </ligand>
</feature>
<evidence type="ECO:0000256" key="11">
    <source>
        <dbReference type="RuleBase" id="RU004253"/>
    </source>
</evidence>
<proteinExistence type="inferred from homology"/>
<comment type="catalytic activity">
    <reaction evidence="7 9 10">
        <text>2-(2-carboxy-4-methylthiazol-5-yl)ethyl phosphate + 4-amino-2-methyl-5-(diphosphooxymethyl)pyrimidine + 2 H(+) = thiamine phosphate + CO2 + diphosphate</text>
        <dbReference type="Rhea" id="RHEA:47848"/>
        <dbReference type="ChEBI" id="CHEBI:15378"/>
        <dbReference type="ChEBI" id="CHEBI:16526"/>
        <dbReference type="ChEBI" id="CHEBI:33019"/>
        <dbReference type="ChEBI" id="CHEBI:37575"/>
        <dbReference type="ChEBI" id="CHEBI:57841"/>
        <dbReference type="ChEBI" id="CHEBI:62890"/>
        <dbReference type="EC" id="2.5.1.3"/>
    </reaction>
</comment>
<dbReference type="EC" id="2.5.1.3" evidence="9"/>
<keyword evidence="2 9" id="KW-0808">Transferase</keyword>
<evidence type="ECO:0000256" key="5">
    <source>
        <dbReference type="ARBA" id="ARBA00022977"/>
    </source>
</evidence>